<feature type="domain" description="CHY-type" evidence="4">
    <location>
        <begin position="1"/>
        <end position="82"/>
    </location>
</feature>
<dbReference type="Pfam" id="PF05495">
    <property type="entry name" value="zf-CHY"/>
    <property type="match status" value="1"/>
</dbReference>
<evidence type="ECO:0000256" key="1">
    <source>
        <dbReference type="ARBA" id="ARBA00022723"/>
    </source>
</evidence>
<dbReference type="EMBL" id="MIKC01000009">
    <property type="protein sequence ID" value="OEG23011.1"/>
    <property type="molecule type" value="Genomic_DNA"/>
</dbReference>
<dbReference type="OrthoDB" id="882119at2"/>
<sequence length="97" mass="11170">MVDKEGRCTHYSSLVDIIANKCYLCKKYYACYQCHDEQELHHFEAWPVATEPDAKVVLCGACQLEMTVSDYQKKAQCLNCGRLFNSNCSKHSDIYFS</sequence>
<keyword evidence="3" id="KW-0862">Zinc</keyword>
<reference evidence="6" key="1">
    <citation type="submission" date="2016-09" db="EMBL/GenBank/DDBJ databases">
        <authorList>
            <person name="Gulvik C.A."/>
        </authorList>
    </citation>
    <scope>NUCLEOTIDE SEQUENCE [LARGE SCALE GENOMIC DNA]</scope>
    <source>
        <strain evidence="6">LMG 26676</strain>
    </source>
</reference>
<organism evidence="5 6">
    <name type="scientific">Enterococcus ureilyticus</name>
    <dbReference type="NCBI Taxonomy" id="1131292"/>
    <lineage>
        <taxon>Bacteria</taxon>
        <taxon>Bacillati</taxon>
        <taxon>Bacillota</taxon>
        <taxon>Bacilli</taxon>
        <taxon>Lactobacillales</taxon>
        <taxon>Enterococcaceae</taxon>
        <taxon>Enterococcus</taxon>
    </lineage>
</organism>
<keyword evidence="2" id="KW-0863">Zinc-finger</keyword>
<dbReference type="GO" id="GO:0008270">
    <property type="term" value="F:zinc ion binding"/>
    <property type="evidence" value="ECO:0007669"/>
    <property type="project" value="UniProtKB-KW"/>
</dbReference>
<evidence type="ECO:0000313" key="5">
    <source>
        <dbReference type="EMBL" id="OEG23011.1"/>
    </source>
</evidence>
<dbReference type="InterPro" id="IPR016694">
    <property type="entry name" value="UCP017292"/>
</dbReference>
<dbReference type="InterPro" id="IPR008913">
    <property type="entry name" value="Znf_CHY"/>
</dbReference>
<accession>A0A1E5HDJ8</accession>
<gene>
    <name evidence="5" type="ORF">BCR24_14115</name>
</gene>
<dbReference type="PIRSF" id="PIRSF017292">
    <property type="entry name" value="UCP017292_Znf_CHY"/>
    <property type="match status" value="1"/>
</dbReference>
<proteinExistence type="predicted"/>
<dbReference type="Proteomes" id="UP000094469">
    <property type="component" value="Unassembled WGS sequence"/>
</dbReference>
<comment type="caution">
    <text evidence="5">The sequence shown here is derived from an EMBL/GenBank/DDBJ whole genome shotgun (WGS) entry which is preliminary data.</text>
</comment>
<evidence type="ECO:0000256" key="2">
    <source>
        <dbReference type="ARBA" id="ARBA00022771"/>
    </source>
</evidence>
<name>A0A1E5HDJ8_9ENTE</name>
<evidence type="ECO:0000313" key="6">
    <source>
        <dbReference type="Proteomes" id="UP000094469"/>
    </source>
</evidence>
<evidence type="ECO:0000259" key="4">
    <source>
        <dbReference type="PROSITE" id="PS51266"/>
    </source>
</evidence>
<keyword evidence="6" id="KW-1185">Reference proteome</keyword>
<keyword evidence="1" id="KW-0479">Metal-binding</keyword>
<protein>
    <recommendedName>
        <fullName evidence="4">CHY-type domain-containing protein</fullName>
    </recommendedName>
</protein>
<dbReference type="SUPFAM" id="SSF161219">
    <property type="entry name" value="CHY zinc finger-like"/>
    <property type="match status" value="1"/>
</dbReference>
<dbReference type="AlphaFoldDB" id="A0A1E5HDJ8"/>
<dbReference type="PROSITE" id="PS51266">
    <property type="entry name" value="ZF_CHY"/>
    <property type="match status" value="1"/>
</dbReference>
<dbReference type="STRING" id="1131292.BCR24_14115"/>
<dbReference type="InterPro" id="IPR037274">
    <property type="entry name" value="Znf_CHY_sf"/>
</dbReference>
<evidence type="ECO:0000256" key="3">
    <source>
        <dbReference type="ARBA" id="ARBA00022833"/>
    </source>
</evidence>